<evidence type="ECO:0000313" key="2">
    <source>
        <dbReference type="Proteomes" id="UP000278807"/>
    </source>
</evidence>
<accession>A0A0R3TFB6</accession>
<evidence type="ECO:0000313" key="3">
    <source>
        <dbReference type="WBParaSite" id="HNAJ_0000575601-mRNA-1"/>
    </source>
</evidence>
<reference evidence="1 2" key="2">
    <citation type="submission" date="2018-11" db="EMBL/GenBank/DDBJ databases">
        <authorList>
            <consortium name="Pathogen Informatics"/>
        </authorList>
    </citation>
    <scope>NUCLEOTIDE SEQUENCE [LARGE SCALE GENOMIC DNA]</scope>
</reference>
<protein>
    <submittedName>
        <fullName evidence="3">Transposase</fullName>
    </submittedName>
</protein>
<dbReference type="Proteomes" id="UP000278807">
    <property type="component" value="Unassembled WGS sequence"/>
</dbReference>
<dbReference type="OrthoDB" id="6429785at2759"/>
<sequence>MARPMSFHILVRREFQTPWCNELKARTAEKQWTVTLSDIAEWPENHTVDEFRLRTGHDCLAKLTNWDYTLNPHALHVTD</sequence>
<organism evidence="3">
    <name type="scientific">Rodentolepis nana</name>
    <name type="common">Dwarf tapeworm</name>
    <name type="synonym">Hymenolepis nana</name>
    <dbReference type="NCBI Taxonomy" id="102285"/>
    <lineage>
        <taxon>Eukaryota</taxon>
        <taxon>Metazoa</taxon>
        <taxon>Spiralia</taxon>
        <taxon>Lophotrochozoa</taxon>
        <taxon>Platyhelminthes</taxon>
        <taxon>Cestoda</taxon>
        <taxon>Eucestoda</taxon>
        <taxon>Cyclophyllidea</taxon>
        <taxon>Hymenolepididae</taxon>
        <taxon>Rodentolepis</taxon>
    </lineage>
</organism>
<dbReference type="AlphaFoldDB" id="A0A0R3TFB6"/>
<proteinExistence type="predicted"/>
<reference evidence="3" key="1">
    <citation type="submission" date="2017-02" db="UniProtKB">
        <authorList>
            <consortium name="WormBaseParasite"/>
        </authorList>
    </citation>
    <scope>IDENTIFICATION</scope>
</reference>
<name>A0A0R3TFB6_RODNA</name>
<gene>
    <name evidence="1" type="ORF">HNAJ_LOCUS5753</name>
</gene>
<dbReference type="EMBL" id="UZAE01005338">
    <property type="protein sequence ID" value="VDO01613.1"/>
    <property type="molecule type" value="Genomic_DNA"/>
</dbReference>
<dbReference type="WBParaSite" id="HNAJ_0000575601-mRNA-1">
    <property type="protein sequence ID" value="HNAJ_0000575601-mRNA-1"/>
    <property type="gene ID" value="HNAJ_0000575601"/>
</dbReference>
<keyword evidence="2" id="KW-1185">Reference proteome</keyword>
<evidence type="ECO:0000313" key="1">
    <source>
        <dbReference type="EMBL" id="VDO01613.1"/>
    </source>
</evidence>